<evidence type="ECO:0000256" key="9">
    <source>
        <dbReference type="HAMAP-Rule" id="MF_00131"/>
    </source>
</evidence>
<comment type="caution">
    <text evidence="11">The sequence shown here is derived from an EMBL/GenBank/DDBJ whole genome shotgun (WGS) entry which is preliminary data.</text>
</comment>
<gene>
    <name evidence="9 11" type="primary">trpA</name>
    <name evidence="11" type="ORF">HA237_05655</name>
</gene>
<dbReference type="InterPro" id="IPR002028">
    <property type="entry name" value="Trp_synthase_suA"/>
</dbReference>
<dbReference type="EC" id="4.2.1.20" evidence="9"/>
<evidence type="ECO:0000256" key="1">
    <source>
        <dbReference type="ARBA" id="ARBA00003365"/>
    </source>
</evidence>
<comment type="similarity">
    <text evidence="9 10">Belongs to the TrpA family.</text>
</comment>
<dbReference type="FunFam" id="3.20.20.70:FF:000037">
    <property type="entry name" value="Tryptophan synthase alpha chain"/>
    <property type="match status" value="1"/>
</dbReference>
<comment type="subunit">
    <text evidence="3 9">Tetramer of two alpha and two beta chains.</text>
</comment>
<evidence type="ECO:0000313" key="11">
    <source>
        <dbReference type="EMBL" id="HIH08823.1"/>
    </source>
</evidence>
<dbReference type="AlphaFoldDB" id="A0A7J4ITJ8"/>
<dbReference type="NCBIfam" id="TIGR00262">
    <property type="entry name" value="trpA"/>
    <property type="match status" value="1"/>
</dbReference>
<dbReference type="InterPro" id="IPR013785">
    <property type="entry name" value="Aldolase_TIM"/>
</dbReference>
<comment type="pathway">
    <text evidence="2 9">Amino-acid biosynthesis; L-tryptophan biosynthesis; L-tryptophan from chorismate: step 5/5.</text>
</comment>
<accession>A0A7J4ITJ8</accession>
<evidence type="ECO:0000256" key="10">
    <source>
        <dbReference type="RuleBase" id="RU003662"/>
    </source>
</evidence>
<feature type="active site" description="Proton acceptor" evidence="9">
    <location>
        <position position="49"/>
    </location>
</feature>
<evidence type="ECO:0000256" key="2">
    <source>
        <dbReference type="ARBA" id="ARBA00004733"/>
    </source>
</evidence>
<dbReference type="PANTHER" id="PTHR43406">
    <property type="entry name" value="TRYPTOPHAN SYNTHASE, ALPHA CHAIN"/>
    <property type="match status" value="1"/>
</dbReference>
<evidence type="ECO:0000256" key="4">
    <source>
        <dbReference type="ARBA" id="ARBA00022605"/>
    </source>
</evidence>
<dbReference type="PANTHER" id="PTHR43406:SF1">
    <property type="entry name" value="TRYPTOPHAN SYNTHASE ALPHA CHAIN, CHLOROPLASTIC"/>
    <property type="match status" value="1"/>
</dbReference>
<dbReference type="EMBL" id="DUFG01000027">
    <property type="protein sequence ID" value="HIH08823.1"/>
    <property type="molecule type" value="Genomic_DNA"/>
</dbReference>
<name>A0A7J4ITJ8_9ARCH</name>
<dbReference type="PROSITE" id="PS00167">
    <property type="entry name" value="TRP_SYNTHASE_ALPHA"/>
    <property type="match status" value="1"/>
</dbReference>
<dbReference type="GO" id="GO:0004834">
    <property type="term" value="F:tryptophan synthase activity"/>
    <property type="evidence" value="ECO:0007669"/>
    <property type="project" value="UniProtKB-UniRule"/>
</dbReference>
<keyword evidence="5 9" id="KW-0822">Tryptophan biosynthesis</keyword>
<dbReference type="HAMAP" id="MF_00131">
    <property type="entry name" value="Trp_synth_alpha"/>
    <property type="match status" value="1"/>
</dbReference>
<dbReference type="InterPro" id="IPR018204">
    <property type="entry name" value="Trp_synthase_alpha_AS"/>
</dbReference>
<organism evidence="11 12">
    <name type="scientific">Candidatus Iainarchaeum sp</name>
    <dbReference type="NCBI Taxonomy" id="3101447"/>
    <lineage>
        <taxon>Archaea</taxon>
        <taxon>Candidatus Iainarchaeota</taxon>
        <taxon>Candidatus Iainarchaeia</taxon>
        <taxon>Candidatus Iainarchaeales</taxon>
        <taxon>Candidatus Iainarchaeaceae</taxon>
        <taxon>Candidatus Iainarchaeum</taxon>
    </lineage>
</organism>
<dbReference type="GO" id="GO:0005829">
    <property type="term" value="C:cytosol"/>
    <property type="evidence" value="ECO:0007669"/>
    <property type="project" value="TreeGrafter"/>
</dbReference>
<keyword evidence="6 9" id="KW-0057">Aromatic amino acid biosynthesis</keyword>
<evidence type="ECO:0000313" key="12">
    <source>
        <dbReference type="Proteomes" id="UP000577419"/>
    </source>
</evidence>
<sequence>MSRYQKRFLEVRKRNEIAFVPFVVLGDPDYAASKEIIRVLVGSGADVLELGLPFSDPIADGKTIQAADQRSISSGMNTLKAFELIKFARSLDQDIPIGLLVYFNLVFSLGIEEFYRMAKAAGVDGILIADMPIEESGQVLGVAEKHGIDQIFLIAPTTDNKRAKAILSKSRGFAYLVSLTGITGERKKLSPEALSLVRRVKKFSKLPLCLGFGISNSEHVRMVKASKADGVIVGSAIVKLVEKNSLDRQRMLSEIRRFVGELKNATRKSA</sequence>
<dbReference type="Pfam" id="PF00290">
    <property type="entry name" value="Trp_syntA"/>
    <property type="match status" value="1"/>
</dbReference>
<dbReference type="SUPFAM" id="SSF51366">
    <property type="entry name" value="Ribulose-phoshate binding barrel"/>
    <property type="match status" value="1"/>
</dbReference>
<evidence type="ECO:0000256" key="8">
    <source>
        <dbReference type="ARBA" id="ARBA00049047"/>
    </source>
</evidence>
<dbReference type="UniPathway" id="UPA00035">
    <property type="reaction ID" value="UER00044"/>
</dbReference>
<evidence type="ECO:0000256" key="5">
    <source>
        <dbReference type="ARBA" id="ARBA00022822"/>
    </source>
</evidence>
<dbReference type="InterPro" id="IPR011060">
    <property type="entry name" value="RibuloseP-bd_barrel"/>
</dbReference>
<evidence type="ECO:0000256" key="3">
    <source>
        <dbReference type="ARBA" id="ARBA00011270"/>
    </source>
</evidence>
<evidence type="ECO:0000256" key="7">
    <source>
        <dbReference type="ARBA" id="ARBA00023239"/>
    </source>
</evidence>
<comment type="catalytic activity">
    <reaction evidence="8 9">
        <text>(1S,2R)-1-C-(indol-3-yl)glycerol 3-phosphate + L-serine = D-glyceraldehyde 3-phosphate + L-tryptophan + H2O</text>
        <dbReference type="Rhea" id="RHEA:10532"/>
        <dbReference type="ChEBI" id="CHEBI:15377"/>
        <dbReference type="ChEBI" id="CHEBI:33384"/>
        <dbReference type="ChEBI" id="CHEBI:57912"/>
        <dbReference type="ChEBI" id="CHEBI:58866"/>
        <dbReference type="ChEBI" id="CHEBI:59776"/>
        <dbReference type="EC" id="4.2.1.20"/>
    </reaction>
</comment>
<comment type="function">
    <text evidence="1 9">The alpha subunit is responsible for the aldol cleavage of indoleglycerol phosphate to indole and glyceraldehyde 3-phosphate.</text>
</comment>
<keyword evidence="4 9" id="KW-0028">Amino-acid biosynthesis</keyword>
<keyword evidence="7 9" id="KW-0456">Lyase</keyword>
<feature type="active site" description="Proton acceptor" evidence="9">
    <location>
        <position position="60"/>
    </location>
</feature>
<dbReference type="Proteomes" id="UP000577419">
    <property type="component" value="Unassembled WGS sequence"/>
</dbReference>
<dbReference type="CDD" id="cd04724">
    <property type="entry name" value="Tryptophan_synthase_alpha"/>
    <property type="match status" value="1"/>
</dbReference>
<evidence type="ECO:0000256" key="6">
    <source>
        <dbReference type="ARBA" id="ARBA00023141"/>
    </source>
</evidence>
<protein>
    <recommendedName>
        <fullName evidence="9">Tryptophan synthase alpha chain</fullName>
        <ecNumber evidence="9">4.2.1.20</ecNumber>
    </recommendedName>
</protein>
<dbReference type="Gene3D" id="3.20.20.70">
    <property type="entry name" value="Aldolase class I"/>
    <property type="match status" value="1"/>
</dbReference>
<proteinExistence type="inferred from homology"/>
<reference evidence="12" key="1">
    <citation type="journal article" date="2020" name="bioRxiv">
        <title>A rank-normalized archaeal taxonomy based on genome phylogeny resolves widespread incomplete and uneven classifications.</title>
        <authorList>
            <person name="Rinke C."/>
            <person name="Chuvochina M."/>
            <person name="Mussig A.J."/>
            <person name="Chaumeil P.-A."/>
            <person name="Waite D.W."/>
            <person name="Whitman W.B."/>
            <person name="Parks D.H."/>
            <person name="Hugenholtz P."/>
        </authorList>
    </citation>
    <scope>NUCLEOTIDE SEQUENCE [LARGE SCALE GENOMIC DNA]</scope>
</reference>